<evidence type="ECO:0000259" key="2">
    <source>
        <dbReference type="Pfam" id="PF07969"/>
    </source>
</evidence>
<organism evidence="3 4">
    <name type="scientific">Pseudidiomarina maritima</name>
    <dbReference type="NCBI Taxonomy" id="519453"/>
    <lineage>
        <taxon>Bacteria</taxon>
        <taxon>Pseudomonadati</taxon>
        <taxon>Pseudomonadota</taxon>
        <taxon>Gammaproteobacteria</taxon>
        <taxon>Alteromonadales</taxon>
        <taxon>Idiomarinaceae</taxon>
        <taxon>Pseudidiomarina</taxon>
    </lineage>
</organism>
<dbReference type="InterPro" id="IPR011059">
    <property type="entry name" value="Metal-dep_hydrolase_composite"/>
</dbReference>
<dbReference type="AlphaFoldDB" id="A0A317Q7B8"/>
<dbReference type="InterPro" id="IPR033932">
    <property type="entry name" value="YtcJ-like"/>
</dbReference>
<dbReference type="GO" id="GO:0016810">
    <property type="term" value="F:hydrolase activity, acting on carbon-nitrogen (but not peptide) bonds"/>
    <property type="evidence" value="ECO:0007669"/>
    <property type="project" value="InterPro"/>
</dbReference>
<dbReference type="PANTHER" id="PTHR22642:SF2">
    <property type="entry name" value="PROTEIN LONG AFTER FAR-RED 3"/>
    <property type="match status" value="1"/>
</dbReference>
<dbReference type="SUPFAM" id="SSF51338">
    <property type="entry name" value="Composite domain of metallo-dependent hydrolases"/>
    <property type="match status" value="1"/>
</dbReference>
<reference evidence="3 4" key="1">
    <citation type="submission" date="2018-05" db="EMBL/GenBank/DDBJ databases">
        <title>Freshwater and sediment microbial communities from various areas in North America, analyzing microbe dynamics in response to fracking.</title>
        <authorList>
            <person name="Lamendella R."/>
        </authorList>
    </citation>
    <scope>NUCLEOTIDE SEQUENCE [LARGE SCALE GENOMIC DNA]</scope>
    <source>
        <strain evidence="3 4">125B1</strain>
    </source>
</reference>
<dbReference type="InterPro" id="IPR032466">
    <property type="entry name" value="Metal_Hydrolase"/>
</dbReference>
<feature type="domain" description="Amidohydrolase 3" evidence="2">
    <location>
        <begin position="78"/>
        <end position="554"/>
    </location>
</feature>
<protein>
    <recommendedName>
        <fullName evidence="2">Amidohydrolase 3 domain-containing protein</fullName>
    </recommendedName>
</protein>
<dbReference type="CDD" id="cd01300">
    <property type="entry name" value="YtcJ_like"/>
    <property type="match status" value="1"/>
</dbReference>
<dbReference type="EMBL" id="QGTT01000009">
    <property type="protein sequence ID" value="PWW12159.1"/>
    <property type="molecule type" value="Genomic_DNA"/>
</dbReference>
<evidence type="ECO:0000313" key="3">
    <source>
        <dbReference type="EMBL" id="PWW12159.1"/>
    </source>
</evidence>
<accession>A0A317Q7B8</accession>
<dbReference type="Pfam" id="PF07969">
    <property type="entry name" value="Amidohydro_3"/>
    <property type="match status" value="1"/>
</dbReference>
<dbReference type="Proteomes" id="UP000246964">
    <property type="component" value="Unassembled WGS sequence"/>
</dbReference>
<feature type="signal peptide" evidence="1">
    <location>
        <begin position="1"/>
        <end position="20"/>
    </location>
</feature>
<gene>
    <name evidence="3" type="ORF">DET45_10955</name>
</gene>
<comment type="caution">
    <text evidence="3">The sequence shown here is derived from an EMBL/GenBank/DDBJ whole genome shotgun (WGS) entry which is preliminary data.</text>
</comment>
<keyword evidence="4" id="KW-1185">Reference proteome</keyword>
<evidence type="ECO:0000313" key="4">
    <source>
        <dbReference type="Proteomes" id="UP000246964"/>
    </source>
</evidence>
<dbReference type="OrthoDB" id="9031471at2"/>
<evidence type="ECO:0000256" key="1">
    <source>
        <dbReference type="SAM" id="SignalP"/>
    </source>
</evidence>
<proteinExistence type="predicted"/>
<feature type="chain" id="PRO_5016312985" description="Amidohydrolase 3 domain-containing protein" evidence="1">
    <location>
        <begin position="21"/>
        <end position="560"/>
    </location>
</feature>
<dbReference type="SUPFAM" id="SSF51556">
    <property type="entry name" value="Metallo-dependent hydrolases"/>
    <property type="match status" value="1"/>
</dbReference>
<keyword evidence="1" id="KW-0732">Signal</keyword>
<dbReference type="Gene3D" id="2.30.40.10">
    <property type="entry name" value="Urease, subunit C, domain 1"/>
    <property type="match status" value="1"/>
</dbReference>
<dbReference type="Gene3D" id="3.10.310.70">
    <property type="match status" value="1"/>
</dbReference>
<dbReference type="InterPro" id="IPR013108">
    <property type="entry name" value="Amidohydro_3"/>
</dbReference>
<name>A0A317Q7B8_9GAMM</name>
<dbReference type="PANTHER" id="PTHR22642">
    <property type="entry name" value="IMIDAZOLONEPROPIONASE"/>
    <property type="match status" value="1"/>
</dbReference>
<sequence length="560" mass="61037">MTILRLCTIVLFLLCTSVTAKTILFTNANGYTLIGEPGTDAQLKQFNTLLIINGKVAAVGDYEQLTKRLNLADITNQINLQGKTILPGLIDAHGHVLGLGQNLMQADLRDAASETAAVATVNNFAKQNPQLEWVIGRGWNQENWPSKEFPQRNSLDEAITDRPVYLTRVDGHAAWANSKALELAGITAATVSPEGGDIIRDSNGEPTGVLIDNAMALIEQKLPAASIEQTKQALQLAFDHLLAQGITSVHDAGIDALNLKAYQDLAAQNMPLRVYAMLSGSEPKLAELLAQGAIVSDDDKLTVRSVKIYADGALGSRGAALLEPYSDSPHQHGLMVTSQEDMRALYQLIIPHGFQINTHAIGDRANRIVLDEFAHAFELFGGTNLRHRIEHAQVVHPDDLVRFKQLNIIASMQPTHATSDKNMAEDRLGKARMKGAYAWQTLAQQGTIIAAGSDFPVELANPFFGLHAAVTRQDRDNQPQGGWYAHESLTLTQALQAFTLDAAYAAGQEQILGTLEPGKWADFIVLDHDPFARDAAILWQNQVQATYVAGERVYHQATTK</sequence>
<dbReference type="RefSeq" id="WP_110076148.1">
    <property type="nucleotide sequence ID" value="NZ_QGTT01000009.1"/>
</dbReference>
<dbReference type="Gene3D" id="3.20.20.140">
    <property type="entry name" value="Metal-dependent hydrolases"/>
    <property type="match status" value="1"/>
</dbReference>